<evidence type="ECO:0000256" key="1">
    <source>
        <dbReference type="SAM" id="Phobius"/>
    </source>
</evidence>
<feature type="transmembrane region" description="Helical" evidence="1">
    <location>
        <begin position="150"/>
        <end position="169"/>
    </location>
</feature>
<feature type="domain" description="Concentrative nucleoside transporter C-terminal" evidence="2">
    <location>
        <begin position="2"/>
        <end position="170"/>
    </location>
</feature>
<organism evidence="3 4">
    <name type="scientific">Elysia chlorotica</name>
    <name type="common">Eastern emerald elysia</name>
    <name type="synonym">Sea slug</name>
    <dbReference type="NCBI Taxonomy" id="188477"/>
    <lineage>
        <taxon>Eukaryota</taxon>
        <taxon>Metazoa</taxon>
        <taxon>Spiralia</taxon>
        <taxon>Lophotrochozoa</taxon>
        <taxon>Mollusca</taxon>
        <taxon>Gastropoda</taxon>
        <taxon>Heterobranchia</taxon>
        <taxon>Euthyneura</taxon>
        <taxon>Panpulmonata</taxon>
        <taxon>Sacoglossa</taxon>
        <taxon>Placobranchoidea</taxon>
        <taxon>Plakobranchidae</taxon>
        <taxon>Elysia</taxon>
    </lineage>
</organism>
<keyword evidence="1" id="KW-0472">Membrane</keyword>
<name>A0A3S1A8I7_ELYCH</name>
<dbReference type="InterPro" id="IPR008276">
    <property type="entry name" value="C_nuclsd_transpt"/>
</dbReference>
<keyword evidence="4" id="KW-1185">Reference proteome</keyword>
<accession>A0A3S1A8I7</accession>
<feature type="transmembrane region" description="Helical" evidence="1">
    <location>
        <begin position="115"/>
        <end position="138"/>
    </location>
</feature>
<dbReference type="AlphaFoldDB" id="A0A3S1A8I7"/>
<dbReference type="STRING" id="188477.A0A3S1A8I7"/>
<dbReference type="EMBL" id="RQTK01000173">
    <property type="protein sequence ID" value="RUS85359.1"/>
    <property type="molecule type" value="Genomic_DNA"/>
</dbReference>
<dbReference type="InterPro" id="IPR011657">
    <property type="entry name" value="CNT_C_dom"/>
</dbReference>
<dbReference type="OrthoDB" id="6075923at2759"/>
<dbReference type="Pfam" id="PF07662">
    <property type="entry name" value="Nucleos_tra2_C"/>
    <property type="match status" value="1"/>
</dbReference>
<protein>
    <recommendedName>
        <fullName evidence="2">Concentrative nucleoside transporter C-terminal domain-containing protein</fullName>
    </recommendedName>
</protein>
<proteinExistence type="predicted"/>
<evidence type="ECO:0000259" key="2">
    <source>
        <dbReference type="Pfam" id="PF07662"/>
    </source>
</evidence>
<keyword evidence="1" id="KW-0812">Transmembrane</keyword>
<dbReference type="PANTHER" id="PTHR10590:SF4">
    <property type="entry name" value="SOLUTE CARRIER FAMILY 28 MEMBER 3"/>
    <property type="match status" value="1"/>
</dbReference>
<reference evidence="3 4" key="1">
    <citation type="submission" date="2019-01" db="EMBL/GenBank/DDBJ databases">
        <title>A draft genome assembly of the solar-powered sea slug Elysia chlorotica.</title>
        <authorList>
            <person name="Cai H."/>
            <person name="Li Q."/>
            <person name="Fang X."/>
            <person name="Li J."/>
            <person name="Curtis N.E."/>
            <person name="Altenburger A."/>
            <person name="Shibata T."/>
            <person name="Feng M."/>
            <person name="Maeda T."/>
            <person name="Schwartz J.A."/>
            <person name="Shigenobu S."/>
            <person name="Lundholm N."/>
            <person name="Nishiyama T."/>
            <person name="Yang H."/>
            <person name="Hasebe M."/>
            <person name="Li S."/>
            <person name="Pierce S.K."/>
            <person name="Wang J."/>
        </authorList>
    </citation>
    <scope>NUCLEOTIDE SEQUENCE [LARGE SCALE GENOMIC DNA]</scope>
    <source>
        <strain evidence="3">EC2010</strain>
        <tissue evidence="3">Whole organism of an adult</tissue>
    </source>
</reference>
<dbReference type="Proteomes" id="UP000271974">
    <property type="component" value="Unassembled WGS sequence"/>
</dbReference>
<gene>
    <name evidence="3" type="ORF">EGW08_006902</name>
</gene>
<evidence type="ECO:0000313" key="4">
    <source>
        <dbReference type="Proteomes" id="UP000271974"/>
    </source>
</evidence>
<keyword evidence="1" id="KW-1133">Transmembrane helix</keyword>
<evidence type="ECO:0000313" key="3">
    <source>
        <dbReference type="EMBL" id="RUS85359.1"/>
    </source>
</evidence>
<dbReference type="PANTHER" id="PTHR10590">
    <property type="entry name" value="SODIUM/NUCLEOSIDE COTRANSPORTER"/>
    <property type="match status" value="1"/>
</dbReference>
<comment type="caution">
    <text evidence="3">The sequence shown here is derived from an EMBL/GenBank/DDBJ whole genome shotgun (WGS) entry which is preliminary data.</text>
</comment>
<dbReference type="GO" id="GO:0005886">
    <property type="term" value="C:plasma membrane"/>
    <property type="evidence" value="ECO:0007669"/>
    <property type="project" value="TreeGrafter"/>
</dbReference>
<dbReference type="GO" id="GO:0005415">
    <property type="term" value="F:nucleoside:sodium symporter activity"/>
    <property type="evidence" value="ECO:0007669"/>
    <property type="project" value="TreeGrafter"/>
</dbReference>
<sequence length="171" mass="18680">MAALVIVSAAMTNMLAFYSLLRMMDAVLQWLGDRVGIDDLHFERACGYLLYPLSYMMGVHPDDCFSVGALIGVKLFATPANAFIQLGTMIQKHFFVHFPHVSLSFRTVQERSEVISTYAICGFSAFTALAIGVGGFFAVAPNRKKDIMKVIHYAFFAGNMACFATGAVAGK</sequence>
<feature type="non-terminal residue" evidence="3">
    <location>
        <position position="171"/>
    </location>
</feature>